<comment type="cofactor">
    <cofactor evidence="19">
        <name>heme</name>
        <dbReference type="ChEBI" id="CHEBI:30413"/>
    </cofactor>
    <text evidence="19">Binds 2 heme groups non-covalently.</text>
</comment>
<dbReference type="PANTHER" id="PTHR19271:SF16">
    <property type="entry name" value="CYTOCHROME B"/>
    <property type="match status" value="1"/>
</dbReference>
<keyword evidence="11 20" id="KW-0249">Electron transport</keyword>
<sequence length="378" mass="42665">MNKPLRVSHPLFSIANNALVDLPAPANISAWWNFGSLLGLCLMTQIMTGLFLAMHYTADISIAFDSVTHICRDVNYGWLLRTLHANGASFFFICIYLHVGRGIYYGSYLYTPTWLVGVIILFLVMATAFMGYVLPWGQMSFWGATVITNLLSAIPYLGMDLVQWIWGGFAVDNATLTRFFTFHFILPFIVAAMTMVHLLFLHQTGSNNPLGINSNSDKVPFHPYFSFKDIVGFIVMIMILVLLTLVTPYLLGDPDNFIPANPLVTPPHIQPEWYFLFAYAILRSIPNKLGGVIALVASIAILAILPFYNLSKFRGIQFYPANQVLFWSMVMTVVLLTWIGARPVEDPYVLVGQLLTVIYFLYYLVNPLITSWWDSLIN</sequence>
<comment type="function">
    <text evidence="1 20">Component of the ubiquinol-cytochrome c reductase complex (complex III or cytochrome b-c1 complex) that is part of the mitochondrial respiratory chain. The b-c1 complex mediates electron transfer from ubiquinol to cytochrome c. Contributes to the generation of a proton gradient across the mitochondrial membrane that is then used for ATP synthesis.</text>
</comment>
<feature type="domain" description="Cytochrome b/b6 C-terminal region profile" evidence="22">
    <location>
        <begin position="211"/>
        <end position="378"/>
    </location>
</feature>
<keyword evidence="14" id="KW-0830">Ubiquinone</keyword>
<dbReference type="GO" id="GO:0005743">
    <property type="term" value="C:mitochondrial inner membrane"/>
    <property type="evidence" value="ECO:0007669"/>
    <property type="project" value="UniProtKB-SubCell"/>
</dbReference>
<evidence type="ECO:0000256" key="6">
    <source>
        <dbReference type="ARBA" id="ARBA00022617"/>
    </source>
</evidence>
<dbReference type="Gene3D" id="1.20.810.10">
    <property type="entry name" value="Cytochrome Bc1 Complex, Chain C"/>
    <property type="match status" value="1"/>
</dbReference>
<dbReference type="InterPro" id="IPR036150">
    <property type="entry name" value="Cyt_b/b6_C_sf"/>
</dbReference>
<keyword evidence="13 19" id="KW-0408">Iron</keyword>
<dbReference type="GO" id="GO:0045275">
    <property type="term" value="C:respiratory chain complex III"/>
    <property type="evidence" value="ECO:0007669"/>
    <property type="project" value="InterPro"/>
</dbReference>
<feature type="binding site" description="axial binding residue" evidence="19">
    <location>
        <position position="98"/>
    </location>
    <ligand>
        <name>heme b</name>
        <dbReference type="ChEBI" id="CHEBI:60344"/>
        <label>b566</label>
    </ligand>
    <ligandPart>
        <name>Fe</name>
        <dbReference type="ChEBI" id="CHEBI:18248"/>
    </ligandPart>
</feature>
<dbReference type="InterPro" id="IPR048260">
    <property type="entry name" value="Cytochrome_b_C_euk/bac"/>
</dbReference>
<dbReference type="Pfam" id="PF00033">
    <property type="entry name" value="Cytochrome_B"/>
    <property type="match status" value="1"/>
</dbReference>
<evidence type="ECO:0000256" key="7">
    <source>
        <dbReference type="ARBA" id="ARBA00022660"/>
    </source>
</evidence>
<feature type="transmembrane region" description="Helical" evidence="20">
    <location>
        <begin position="114"/>
        <end position="134"/>
    </location>
</feature>
<feature type="transmembrane region" description="Helical" evidence="20">
    <location>
        <begin position="179"/>
        <end position="201"/>
    </location>
</feature>
<dbReference type="GO" id="GO:0046872">
    <property type="term" value="F:metal ion binding"/>
    <property type="evidence" value="ECO:0007669"/>
    <property type="project" value="UniProtKB-UniRule"/>
</dbReference>
<evidence type="ECO:0000256" key="19">
    <source>
        <dbReference type="PIRSR" id="PIRSR038885-2"/>
    </source>
</evidence>
<protein>
    <recommendedName>
        <fullName evidence="4 20">Cytochrome b</fullName>
    </recommendedName>
</protein>
<feature type="domain" description="Cytochrome b/b6 N-terminal region profile" evidence="21">
    <location>
        <begin position="1"/>
        <end position="210"/>
    </location>
</feature>
<evidence type="ECO:0000256" key="3">
    <source>
        <dbReference type="ARBA" id="ARBA00011649"/>
    </source>
</evidence>
<dbReference type="FunFam" id="1.20.810.10:FF:000002">
    <property type="entry name" value="Cytochrome b"/>
    <property type="match status" value="1"/>
</dbReference>
<evidence type="ECO:0000256" key="8">
    <source>
        <dbReference type="ARBA" id="ARBA00022692"/>
    </source>
</evidence>
<dbReference type="InterPro" id="IPR048259">
    <property type="entry name" value="Cytochrome_b_N_euk/bac"/>
</dbReference>
<keyword evidence="7 20" id="KW-0679">Respiratory chain</keyword>
<evidence type="ECO:0000256" key="17">
    <source>
        <dbReference type="ARBA" id="ARBA00061233"/>
    </source>
</evidence>
<feature type="binding site" description="axial binding residue" evidence="19">
    <location>
        <position position="183"/>
    </location>
    <ligand>
        <name>heme b</name>
        <dbReference type="ChEBI" id="CHEBI:60344"/>
        <label>b562</label>
    </ligand>
    <ligandPart>
        <name>Fe</name>
        <dbReference type="ChEBI" id="CHEBI:18248"/>
    </ligandPart>
</feature>
<feature type="transmembrane region" description="Helical" evidence="20">
    <location>
        <begin position="31"/>
        <end position="57"/>
    </location>
</feature>
<dbReference type="InterPro" id="IPR005798">
    <property type="entry name" value="Cyt_b/b6_C"/>
</dbReference>
<evidence type="ECO:0000256" key="13">
    <source>
        <dbReference type="ARBA" id="ARBA00023004"/>
    </source>
</evidence>
<gene>
    <name evidence="23" type="primary">cob</name>
</gene>
<dbReference type="PANTHER" id="PTHR19271">
    <property type="entry name" value="CYTOCHROME B"/>
    <property type="match status" value="1"/>
</dbReference>
<dbReference type="AlphaFoldDB" id="A0A8K1KW13"/>
<evidence type="ECO:0000256" key="20">
    <source>
        <dbReference type="RuleBase" id="RU362117"/>
    </source>
</evidence>
<evidence type="ECO:0000313" key="23">
    <source>
        <dbReference type="EMBL" id="UDF83741.1"/>
    </source>
</evidence>
<dbReference type="InterPro" id="IPR027387">
    <property type="entry name" value="Cytb/b6-like_sf"/>
</dbReference>
<dbReference type="InterPro" id="IPR005797">
    <property type="entry name" value="Cyt_b/b6_N"/>
</dbReference>
<evidence type="ECO:0000256" key="12">
    <source>
        <dbReference type="ARBA" id="ARBA00022989"/>
    </source>
</evidence>
<keyword evidence="5 20" id="KW-0813">Transport</keyword>
<dbReference type="InterPro" id="IPR016174">
    <property type="entry name" value="Di-haem_cyt_TM"/>
</dbReference>
<keyword evidence="16 20" id="KW-0472">Membrane</keyword>
<evidence type="ECO:0000256" key="5">
    <source>
        <dbReference type="ARBA" id="ARBA00022448"/>
    </source>
</evidence>
<evidence type="ECO:0000259" key="22">
    <source>
        <dbReference type="PROSITE" id="PS51003"/>
    </source>
</evidence>
<dbReference type="SUPFAM" id="SSF81648">
    <property type="entry name" value="a domain/subunit of cytochrome bc1 complex (Ubiquinol-cytochrome c reductase)"/>
    <property type="match status" value="1"/>
</dbReference>
<evidence type="ECO:0000256" key="9">
    <source>
        <dbReference type="ARBA" id="ARBA00022723"/>
    </source>
</evidence>
<dbReference type="CDD" id="cd00284">
    <property type="entry name" value="Cytochrome_b_N"/>
    <property type="match status" value="1"/>
</dbReference>
<evidence type="ECO:0000256" key="4">
    <source>
        <dbReference type="ARBA" id="ARBA00013531"/>
    </source>
</evidence>
<feature type="transmembrane region" description="Helical" evidence="20">
    <location>
        <begin position="141"/>
        <end position="159"/>
    </location>
</feature>
<feature type="transmembrane region" description="Helical" evidence="20">
    <location>
        <begin position="289"/>
        <end position="310"/>
    </location>
</feature>
<geneLocation type="mitochondrion" evidence="23"/>
<keyword evidence="8 20" id="KW-0812">Transmembrane</keyword>
<reference evidence="23" key="1">
    <citation type="journal article" date="2021" name="Zool. J. Linn. Soc.">
        <title>Middle Jurassic origin in India: a new look at evolution of Vermileonidae and time-scaled relationships of lower brachyceran flies.</title>
        <authorList>
            <person name="Wang L."/>
            <person name="Ding S."/>
            <person name="Cameron S.L."/>
            <person name="Li X."/>
            <person name="Liu Y."/>
            <person name="Yao G."/>
            <person name="Yang D."/>
        </authorList>
    </citation>
    <scope>NUCLEOTIDE SEQUENCE</scope>
</reference>
<dbReference type="InterPro" id="IPR030689">
    <property type="entry name" value="Cytochrome_b"/>
</dbReference>
<keyword evidence="6 19" id="KW-0349">Heme</keyword>
<proteinExistence type="inferred from homology"/>
<name>A0A8K1KW13_9MUSC</name>
<keyword evidence="12 20" id="KW-1133">Transmembrane helix</keyword>
<feature type="binding site" description="axial binding residue" evidence="19">
    <location>
        <position position="197"/>
    </location>
    <ligand>
        <name>heme b</name>
        <dbReference type="ChEBI" id="CHEBI:60344"/>
        <label>b566</label>
    </ligand>
    <ligandPart>
        <name>Fe</name>
        <dbReference type="ChEBI" id="CHEBI:18248"/>
    </ligandPart>
</feature>
<dbReference type="SUPFAM" id="SSF81342">
    <property type="entry name" value="Transmembrane di-heme cytochromes"/>
    <property type="match status" value="1"/>
</dbReference>
<feature type="transmembrane region" description="Helical" evidence="20">
    <location>
        <begin position="78"/>
        <end position="99"/>
    </location>
</feature>
<comment type="similarity">
    <text evidence="17 20">Belongs to the cytochrome b family.</text>
</comment>
<dbReference type="EMBL" id="MW042673">
    <property type="protein sequence ID" value="UDF83741.1"/>
    <property type="molecule type" value="Genomic_DNA"/>
</dbReference>
<accession>A0A8K1KW13</accession>
<evidence type="ECO:0000256" key="18">
    <source>
        <dbReference type="PIRSR" id="PIRSR038885-1"/>
    </source>
</evidence>
<dbReference type="PROSITE" id="PS51002">
    <property type="entry name" value="CYTB_NTER"/>
    <property type="match status" value="1"/>
</dbReference>
<keyword evidence="10" id="KW-0999">Mitochondrion inner membrane</keyword>
<evidence type="ECO:0000259" key="21">
    <source>
        <dbReference type="PROSITE" id="PS51002"/>
    </source>
</evidence>
<evidence type="ECO:0000256" key="11">
    <source>
        <dbReference type="ARBA" id="ARBA00022982"/>
    </source>
</evidence>
<evidence type="ECO:0000256" key="16">
    <source>
        <dbReference type="ARBA" id="ARBA00023136"/>
    </source>
</evidence>
<dbReference type="PROSITE" id="PS51003">
    <property type="entry name" value="CYTB_CTER"/>
    <property type="match status" value="1"/>
</dbReference>
<dbReference type="Pfam" id="PF00032">
    <property type="entry name" value="Cytochrom_B_C"/>
    <property type="match status" value="1"/>
</dbReference>
<dbReference type="GO" id="GO:0006122">
    <property type="term" value="P:mitochondrial electron transport, ubiquinol to cytochrome c"/>
    <property type="evidence" value="ECO:0007669"/>
    <property type="project" value="TreeGrafter"/>
</dbReference>
<feature type="binding site" evidence="18">
    <location>
        <position position="202"/>
    </location>
    <ligand>
        <name>a ubiquinone</name>
        <dbReference type="ChEBI" id="CHEBI:16389"/>
    </ligand>
</feature>
<dbReference type="GO" id="GO:0008121">
    <property type="term" value="F:quinol-cytochrome-c reductase activity"/>
    <property type="evidence" value="ECO:0007669"/>
    <property type="project" value="InterPro"/>
</dbReference>
<dbReference type="PIRSF" id="PIRSF038885">
    <property type="entry name" value="COB"/>
    <property type="match status" value="1"/>
</dbReference>
<dbReference type="GO" id="GO:0016491">
    <property type="term" value="F:oxidoreductase activity"/>
    <property type="evidence" value="ECO:0007669"/>
    <property type="project" value="UniProtKB-UniRule"/>
</dbReference>
<keyword evidence="15 20" id="KW-0496">Mitochondrion</keyword>
<evidence type="ECO:0000256" key="14">
    <source>
        <dbReference type="ARBA" id="ARBA00023075"/>
    </source>
</evidence>
<feature type="transmembrane region" description="Helical" evidence="20">
    <location>
        <begin position="322"/>
        <end position="341"/>
    </location>
</feature>
<evidence type="ECO:0000256" key="10">
    <source>
        <dbReference type="ARBA" id="ARBA00022792"/>
    </source>
</evidence>
<keyword evidence="9 19" id="KW-0479">Metal-binding</keyword>
<feature type="transmembrane region" description="Helical" evidence="20">
    <location>
        <begin position="347"/>
        <end position="365"/>
    </location>
</feature>
<feature type="binding site" description="axial binding residue" evidence="19">
    <location>
        <position position="84"/>
    </location>
    <ligand>
        <name>heme b</name>
        <dbReference type="ChEBI" id="CHEBI:60344"/>
        <label>b562</label>
    </ligand>
    <ligandPart>
        <name>Fe</name>
        <dbReference type="ChEBI" id="CHEBI:18248"/>
    </ligandPart>
</feature>
<evidence type="ECO:0000256" key="2">
    <source>
        <dbReference type="ARBA" id="ARBA00004448"/>
    </source>
</evidence>
<evidence type="ECO:0000256" key="15">
    <source>
        <dbReference type="ARBA" id="ARBA00023128"/>
    </source>
</evidence>
<feature type="transmembrane region" description="Helical" evidence="20">
    <location>
        <begin position="230"/>
        <end position="251"/>
    </location>
</feature>
<comment type="subcellular location">
    <subcellularLocation>
        <location evidence="2">Mitochondrion inner membrane</location>
        <topology evidence="2">Multi-pass membrane protein</topology>
    </subcellularLocation>
</comment>
<comment type="subunit">
    <text evidence="3">The main subunits of complex b-c1 are: cytochrome b, cytochrome c1 and the Rieske protein.</text>
</comment>
<organism evidence="23">
    <name type="scientific">Mythicomyia sp</name>
    <dbReference type="NCBI Taxonomy" id="2885616"/>
    <lineage>
        <taxon>Eukaryota</taxon>
        <taxon>Metazoa</taxon>
        <taxon>Ecdysozoa</taxon>
        <taxon>Arthropoda</taxon>
        <taxon>Hexapoda</taxon>
        <taxon>Insecta</taxon>
        <taxon>Pterygota</taxon>
        <taxon>Neoptera</taxon>
        <taxon>Endopterygota</taxon>
        <taxon>Diptera</taxon>
        <taxon>Brachycera</taxon>
        <taxon>Muscomorpha</taxon>
        <taxon>Asiloidea</taxon>
        <taxon>Mythicomyiidae</taxon>
        <taxon>Mythicomyia</taxon>
    </lineage>
</organism>
<evidence type="ECO:0000256" key="1">
    <source>
        <dbReference type="ARBA" id="ARBA00002566"/>
    </source>
</evidence>
<comment type="cofactor">
    <cofactor evidence="20">
        <name>heme b</name>
        <dbReference type="ChEBI" id="CHEBI:60344"/>
    </cofactor>
    <text evidence="20">Binds 2 heme groups non-covalently.</text>
</comment>
<dbReference type="CDD" id="cd00290">
    <property type="entry name" value="cytochrome_b_C"/>
    <property type="match status" value="1"/>
</dbReference>